<dbReference type="SUPFAM" id="SSF53756">
    <property type="entry name" value="UDP-Glycosyltransferase/glycogen phosphorylase"/>
    <property type="match status" value="1"/>
</dbReference>
<dbReference type="RefSeq" id="WP_091164601.1">
    <property type="nucleotide sequence ID" value="NZ_CP071878.2"/>
</dbReference>
<dbReference type="InterPro" id="IPR006379">
    <property type="entry name" value="HAD-SF_hydro_IIB"/>
</dbReference>
<sequence length="735" mass="84268">MSKTIIVSNRLPVKISKTDGAYHSSPSEGGLATGLGSIYKQGDNVWIGWPGIEIAEQEDKDQVTKELKELSLIPVFLDQEEINQYYEGFSNEVLWPVFHYYASTYAAYKQSNWDYYKAVNKKFRDMILSIAGPGDVIWIHDYQLLLLPALVRQELPDVSIGFFLHIPFPSNEMFRLIPWRSELLDGMLGADLIGLHTFDDVRHFLGAATRLLPVTSSANIISNGERSVVIESFPMGIDEKRYSSLPLQEDVKQQIELIRENFQNKKLILSIDRLDYSKGILQRLEAFQLLLEQCPECIEHITLYMIVVPSRDTVPQYAHLRDEIDKKVGKINALYRTMDWSPVHYYYRSFPIETLSALYYSADVCLVTPMRDGMNLVSKEYVASRINNDGVLIMSEMAGSSKELIDAIIVNPNNTGEVCRAILQAINMPLEEQRRRMIPMRQLVAKFNTSHWVKIFMDRLKEVKLMQRSMQARHVSNTTEQSIINRYVKTKKRIIFLDYDGTLVNFKSNIDQASPDKELYNIINKLAEDPANQLVLISGRKHENLDGWFKENDIYLIAEHGSWFKQPGTLWHKISGLTDQWKHDIYPILETYVDRTPGSFIEEKTYSLVWHYRKAQAGLGELRANELMNNLKYLASDKGLQLLAGDKVLEVKNMDINKGKAALTLTEGRDYDFIIAFGDDYTDEDIFKALPESAITIKVGSNLSAAKFYLRNPSEVRKLLTSFAKYTPVEEPADK</sequence>
<dbReference type="NCBIfam" id="NF011071">
    <property type="entry name" value="PRK14501.1"/>
    <property type="match status" value="1"/>
</dbReference>
<dbReference type="Gene3D" id="3.30.70.1020">
    <property type="entry name" value="Trehalose-6-phosphate phosphatase related protein, domain 2"/>
    <property type="match status" value="1"/>
</dbReference>
<dbReference type="GO" id="GO:0005992">
    <property type="term" value="P:trehalose biosynthetic process"/>
    <property type="evidence" value="ECO:0007669"/>
    <property type="project" value="InterPro"/>
</dbReference>
<evidence type="ECO:0000313" key="4">
    <source>
        <dbReference type="Proteomes" id="UP000199705"/>
    </source>
</evidence>
<accession>A0A1G7UC47</accession>
<dbReference type="InterPro" id="IPR036412">
    <property type="entry name" value="HAD-like_sf"/>
</dbReference>
<evidence type="ECO:0000256" key="2">
    <source>
        <dbReference type="ARBA" id="ARBA00008799"/>
    </source>
</evidence>
<name>A0A1G7UC47_9SPHI</name>
<keyword evidence="4" id="KW-1185">Reference proteome</keyword>
<dbReference type="InterPro" id="IPR023214">
    <property type="entry name" value="HAD_sf"/>
</dbReference>
<dbReference type="EMBL" id="FNCG01000003">
    <property type="protein sequence ID" value="SDG44938.1"/>
    <property type="molecule type" value="Genomic_DNA"/>
</dbReference>
<dbReference type="AlphaFoldDB" id="A0A1G7UC47"/>
<dbReference type="STRING" id="551996.SAMN05192573_103443"/>
<dbReference type="InterPro" id="IPR001830">
    <property type="entry name" value="Glyco_trans_20"/>
</dbReference>
<evidence type="ECO:0000256" key="1">
    <source>
        <dbReference type="ARBA" id="ARBA00006330"/>
    </source>
</evidence>
<reference evidence="4" key="1">
    <citation type="submission" date="2016-10" db="EMBL/GenBank/DDBJ databases">
        <authorList>
            <person name="Varghese N."/>
            <person name="Submissions S."/>
        </authorList>
    </citation>
    <scope>NUCLEOTIDE SEQUENCE [LARGE SCALE GENOMIC DNA]</scope>
    <source>
        <strain evidence="4">Gh-67</strain>
    </source>
</reference>
<organism evidence="3 4">
    <name type="scientific">Mucilaginibacter gossypii</name>
    <dbReference type="NCBI Taxonomy" id="551996"/>
    <lineage>
        <taxon>Bacteria</taxon>
        <taxon>Pseudomonadati</taxon>
        <taxon>Bacteroidota</taxon>
        <taxon>Sphingobacteriia</taxon>
        <taxon>Sphingobacteriales</taxon>
        <taxon>Sphingobacteriaceae</taxon>
        <taxon>Mucilaginibacter</taxon>
    </lineage>
</organism>
<dbReference type="Gene3D" id="3.40.50.2000">
    <property type="entry name" value="Glycogen Phosphorylase B"/>
    <property type="match status" value="2"/>
</dbReference>
<dbReference type="Gene3D" id="3.40.50.1000">
    <property type="entry name" value="HAD superfamily/HAD-like"/>
    <property type="match status" value="1"/>
</dbReference>
<dbReference type="NCBIfam" id="TIGR00685">
    <property type="entry name" value="T6PP"/>
    <property type="match status" value="1"/>
</dbReference>
<dbReference type="GO" id="GO:0003825">
    <property type="term" value="F:alpha,alpha-trehalose-phosphate synthase (UDP-forming) activity"/>
    <property type="evidence" value="ECO:0007669"/>
    <property type="project" value="TreeGrafter"/>
</dbReference>
<dbReference type="CDD" id="cd01627">
    <property type="entry name" value="HAD_TPP"/>
    <property type="match status" value="1"/>
</dbReference>
<comment type="similarity">
    <text evidence="1">In the C-terminal section; belongs to the trehalose phosphatase family.</text>
</comment>
<dbReference type="PANTHER" id="PTHR10788:SF106">
    <property type="entry name" value="BCDNA.GH08860"/>
    <property type="match status" value="1"/>
</dbReference>
<dbReference type="NCBIfam" id="TIGR01484">
    <property type="entry name" value="HAD-SF-IIB"/>
    <property type="match status" value="1"/>
</dbReference>
<dbReference type="InterPro" id="IPR003337">
    <property type="entry name" value="Trehalose_PPase"/>
</dbReference>
<dbReference type="Pfam" id="PF00982">
    <property type="entry name" value="Glyco_transf_20"/>
    <property type="match status" value="1"/>
</dbReference>
<dbReference type="Pfam" id="PF02358">
    <property type="entry name" value="Trehalose_PPase"/>
    <property type="match status" value="1"/>
</dbReference>
<proteinExistence type="inferred from homology"/>
<gene>
    <name evidence="3" type="ORF">SAMN05192573_103443</name>
</gene>
<dbReference type="PANTHER" id="PTHR10788">
    <property type="entry name" value="TREHALOSE-6-PHOSPHATE SYNTHASE"/>
    <property type="match status" value="1"/>
</dbReference>
<dbReference type="GO" id="GO:0005829">
    <property type="term" value="C:cytosol"/>
    <property type="evidence" value="ECO:0007669"/>
    <property type="project" value="TreeGrafter"/>
</dbReference>
<comment type="similarity">
    <text evidence="2">Belongs to the glycosyltransferase 20 family.</text>
</comment>
<evidence type="ECO:0000313" key="3">
    <source>
        <dbReference type="EMBL" id="SDG44938.1"/>
    </source>
</evidence>
<dbReference type="Proteomes" id="UP000199705">
    <property type="component" value="Unassembled WGS sequence"/>
</dbReference>
<protein>
    <submittedName>
        <fullName evidence="3">Trehalose 6-phosphate synthase /trehalose 6-phosphatase</fullName>
    </submittedName>
</protein>
<dbReference type="GO" id="GO:0004805">
    <property type="term" value="F:trehalose-phosphatase activity"/>
    <property type="evidence" value="ECO:0007669"/>
    <property type="project" value="TreeGrafter"/>
</dbReference>
<dbReference type="SUPFAM" id="SSF56784">
    <property type="entry name" value="HAD-like"/>
    <property type="match status" value="1"/>
</dbReference>
<dbReference type="CDD" id="cd03788">
    <property type="entry name" value="GT20_TPS"/>
    <property type="match status" value="1"/>
</dbReference>